<dbReference type="InterPro" id="IPR036388">
    <property type="entry name" value="WH-like_DNA-bd_sf"/>
</dbReference>
<dbReference type="InterPro" id="IPR029016">
    <property type="entry name" value="GAF-like_dom_sf"/>
</dbReference>
<gene>
    <name evidence="6" type="ORF">ACFO0B_25915</name>
</gene>
<dbReference type="Proteomes" id="UP001595696">
    <property type="component" value="Unassembled WGS sequence"/>
</dbReference>
<dbReference type="InterPro" id="IPR012074">
    <property type="entry name" value="GAF_ANTAR"/>
</dbReference>
<dbReference type="Pfam" id="PF03861">
    <property type="entry name" value="ANTAR"/>
    <property type="match status" value="1"/>
</dbReference>
<keyword evidence="1" id="KW-0808">Transferase</keyword>
<organism evidence="6 7">
    <name type="scientific">Nocardia jiangsuensis</name>
    <dbReference type="NCBI Taxonomy" id="1691563"/>
    <lineage>
        <taxon>Bacteria</taxon>
        <taxon>Bacillati</taxon>
        <taxon>Actinomycetota</taxon>
        <taxon>Actinomycetes</taxon>
        <taxon>Mycobacteriales</taxon>
        <taxon>Nocardiaceae</taxon>
        <taxon>Nocardia</taxon>
    </lineage>
</organism>
<accession>A0ABV8DZL5</accession>
<evidence type="ECO:0000256" key="3">
    <source>
        <dbReference type="ARBA" id="ARBA00023015"/>
    </source>
</evidence>
<reference evidence="7" key="1">
    <citation type="journal article" date="2019" name="Int. J. Syst. Evol. Microbiol.">
        <title>The Global Catalogue of Microorganisms (GCM) 10K type strain sequencing project: providing services to taxonomists for standard genome sequencing and annotation.</title>
        <authorList>
            <consortium name="The Broad Institute Genomics Platform"/>
            <consortium name="The Broad Institute Genome Sequencing Center for Infectious Disease"/>
            <person name="Wu L."/>
            <person name="Ma J."/>
        </authorList>
    </citation>
    <scope>NUCLEOTIDE SEQUENCE [LARGE SCALE GENOMIC DNA]</scope>
    <source>
        <strain evidence="7">CGMCC 4.7330</strain>
    </source>
</reference>
<dbReference type="InterPro" id="IPR005561">
    <property type="entry name" value="ANTAR"/>
</dbReference>
<dbReference type="SMART" id="SM00065">
    <property type="entry name" value="GAF"/>
    <property type="match status" value="1"/>
</dbReference>
<keyword evidence="7" id="KW-1185">Reference proteome</keyword>
<dbReference type="SMART" id="SM01012">
    <property type="entry name" value="ANTAR"/>
    <property type="match status" value="1"/>
</dbReference>
<dbReference type="SUPFAM" id="SSF52172">
    <property type="entry name" value="CheY-like"/>
    <property type="match status" value="1"/>
</dbReference>
<dbReference type="SUPFAM" id="SSF55781">
    <property type="entry name" value="GAF domain-like"/>
    <property type="match status" value="1"/>
</dbReference>
<name>A0ABV8DZL5_9NOCA</name>
<evidence type="ECO:0000259" key="5">
    <source>
        <dbReference type="PROSITE" id="PS50921"/>
    </source>
</evidence>
<keyword evidence="2" id="KW-0418">Kinase</keyword>
<dbReference type="RefSeq" id="WP_378615214.1">
    <property type="nucleotide sequence ID" value="NZ_JBHSAX010000019.1"/>
</dbReference>
<dbReference type="EMBL" id="JBHSAX010000019">
    <property type="protein sequence ID" value="MFC3965441.1"/>
    <property type="molecule type" value="Genomic_DNA"/>
</dbReference>
<dbReference type="PROSITE" id="PS50921">
    <property type="entry name" value="ANTAR"/>
    <property type="match status" value="1"/>
</dbReference>
<protein>
    <submittedName>
        <fullName evidence="6">GAF and ANTAR domain-containing protein</fullName>
    </submittedName>
</protein>
<dbReference type="Gene3D" id="3.30.450.40">
    <property type="match status" value="1"/>
</dbReference>
<keyword evidence="4" id="KW-0804">Transcription</keyword>
<dbReference type="InterPro" id="IPR011006">
    <property type="entry name" value="CheY-like_superfamily"/>
</dbReference>
<keyword evidence="3" id="KW-0805">Transcription regulation</keyword>
<evidence type="ECO:0000313" key="7">
    <source>
        <dbReference type="Proteomes" id="UP001595696"/>
    </source>
</evidence>
<comment type="caution">
    <text evidence="6">The sequence shown here is derived from an EMBL/GenBank/DDBJ whole genome shotgun (WGS) entry which is preliminary data.</text>
</comment>
<dbReference type="PIRSF" id="PIRSF036625">
    <property type="entry name" value="GAF_ANTAR"/>
    <property type="match status" value="1"/>
</dbReference>
<feature type="domain" description="ANTAR" evidence="5">
    <location>
        <begin position="170"/>
        <end position="231"/>
    </location>
</feature>
<evidence type="ECO:0000256" key="1">
    <source>
        <dbReference type="ARBA" id="ARBA00022679"/>
    </source>
</evidence>
<sequence>MARREAELVAAFVRLADTLVDDYDPMDLVQYLLDRAVELLPPADNGAVLLVDEHGDLQVFASTDETARWLELLQLQSRNGPCLQSYRTAERVVTEDLKRDRERWPEFADTAYEQGLRSVYALPLRLRDDRLGAMNLFSTDPEAHLSDDDLAVGQALADIAAIALLRARQLADTRTVNNQLQTALQSRIVIEQAKGVLSAQGELHPETAFAALRGYARHHRRRLPELSRDVVERSVDAAEVLAFAAARAGER</sequence>
<dbReference type="InterPro" id="IPR003018">
    <property type="entry name" value="GAF"/>
</dbReference>
<dbReference type="Gene3D" id="1.10.10.10">
    <property type="entry name" value="Winged helix-like DNA-binding domain superfamily/Winged helix DNA-binding domain"/>
    <property type="match status" value="1"/>
</dbReference>
<evidence type="ECO:0000256" key="4">
    <source>
        <dbReference type="ARBA" id="ARBA00023163"/>
    </source>
</evidence>
<evidence type="ECO:0000313" key="6">
    <source>
        <dbReference type="EMBL" id="MFC3965441.1"/>
    </source>
</evidence>
<proteinExistence type="predicted"/>
<dbReference type="Pfam" id="PF13185">
    <property type="entry name" value="GAF_2"/>
    <property type="match status" value="1"/>
</dbReference>
<evidence type="ECO:0000256" key="2">
    <source>
        <dbReference type="ARBA" id="ARBA00022777"/>
    </source>
</evidence>